<gene>
    <name evidence="2" type="ORF">BDA99DRAFT_492307</name>
</gene>
<evidence type="ECO:0000256" key="1">
    <source>
        <dbReference type="SAM" id="MobiDB-lite"/>
    </source>
</evidence>
<feature type="compositionally biased region" description="Low complexity" evidence="1">
    <location>
        <begin position="515"/>
        <end position="524"/>
    </location>
</feature>
<comment type="caution">
    <text evidence="2">The sequence shown here is derived from an EMBL/GenBank/DDBJ whole genome shotgun (WGS) entry which is preliminary data.</text>
</comment>
<feature type="compositionally biased region" description="Polar residues" evidence="1">
    <location>
        <begin position="569"/>
        <end position="586"/>
    </location>
</feature>
<feature type="region of interest" description="Disordered" evidence="1">
    <location>
        <begin position="629"/>
        <end position="746"/>
    </location>
</feature>
<feature type="compositionally biased region" description="Polar residues" evidence="1">
    <location>
        <begin position="117"/>
        <end position="131"/>
    </location>
</feature>
<dbReference type="PROSITE" id="PS50330">
    <property type="entry name" value="UIM"/>
    <property type="match status" value="1"/>
</dbReference>
<feature type="compositionally biased region" description="Low complexity" evidence="1">
    <location>
        <begin position="665"/>
        <end position="688"/>
    </location>
</feature>
<feature type="region of interest" description="Disordered" evidence="1">
    <location>
        <begin position="326"/>
        <end position="392"/>
    </location>
</feature>
<reference evidence="2" key="2">
    <citation type="submission" date="2023-02" db="EMBL/GenBank/DDBJ databases">
        <authorList>
            <consortium name="DOE Joint Genome Institute"/>
            <person name="Mondo S.J."/>
            <person name="Chang Y."/>
            <person name="Wang Y."/>
            <person name="Ahrendt S."/>
            <person name="Andreopoulos W."/>
            <person name="Barry K."/>
            <person name="Beard J."/>
            <person name="Benny G.L."/>
            <person name="Blankenship S."/>
            <person name="Bonito G."/>
            <person name="Cuomo C."/>
            <person name="Desiro A."/>
            <person name="Gervers K.A."/>
            <person name="Hundley H."/>
            <person name="Kuo A."/>
            <person name="LaButti K."/>
            <person name="Lang B.F."/>
            <person name="Lipzen A."/>
            <person name="O'Donnell K."/>
            <person name="Pangilinan J."/>
            <person name="Reynolds N."/>
            <person name="Sandor L."/>
            <person name="Smith M.W."/>
            <person name="Tsang A."/>
            <person name="Grigoriev I.V."/>
            <person name="Stajich J.E."/>
            <person name="Spatafora J.W."/>
        </authorList>
    </citation>
    <scope>NUCLEOTIDE SEQUENCE</scope>
    <source>
        <strain evidence="2">RSA 2281</strain>
    </source>
</reference>
<name>A0AAD5KQA7_9FUNG</name>
<feature type="region of interest" description="Disordered" evidence="1">
    <location>
        <begin position="477"/>
        <end position="536"/>
    </location>
</feature>
<reference evidence="2" key="1">
    <citation type="journal article" date="2022" name="IScience">
        <title>Evolution of zygomycete secretomes and the origins of terrestrial fungal ecologies.</title>
        <authorList>
            <person name="Chang Y."/>
            <person name="Wang Y."/>
            <person name="Mondo S."/>
            <person name="Ahrendt S."/>
            <person name="Andreopoulos W."/>
            <person name="Barry K."/>
            <person name="Beard J."/>
            <person name="Benny G.L."/>
            <person name="Blankenship S."/>
            <person name="Bonito G."/>
            <person name="Cuomo C."/>
            <person name="Desiro A."/>
            <person name="Gervers K.A."/>
            <person name="Hundley H."/>
            <person name="Kuo A."/>
            <person name="LaButti K."/>
            <person name="Lang B.F."/>
            <person name="Lipzen A."/>
            <person name="O'Donnell K."/>
            <person name="Pangilinan J."/>
            <person name="Reynolds N."/>
            <person name="Sandor L."/>
            <person name="Smith M.E."/>
            <person name="Tsang A."/>
            <person name="Grigoriev I.V."/>
            <person name="Stajich J.E."/>
            <person name="Spatafora J.W."/>
        </authorList>
    </citation>
    <scope>NUCLEOTIDE SEQUENCE</scope>
    <source>
        <strain evidence="2">RSA 2281</strain>
    </source>
</reference>
<dbReference type="InterPro" id="IPR003903">
    <property type="entry name" value="UIM_dom"/>
</dbReference>
<evidence type="ECO:0000313" key="2">
    <source>
        <dbReference type="EMBL" id="KAI9278499.1"/>
    </source>
</evidence>
<proteinExistence type="predicted"/>
<dbReference type="AlphaFoldDB" id="A0AAD5KQA7"/>
<feature type="region of interest" description="Disordered" evidence="1">
    <location>
        <begin position="149"/>
        <end position="178"/>
    </location>
</feature>
<keyword evidence="3" id="KW-1185">Reference proteome</keyword>
<organism evidence="2 3">
    <name type="scientific">Phascolomyces articulosus</name>
    <dbReference type="NCBI Taxonomy" id="60185"/>
    <lineage>
        <taxon>Eukaryota</taxon>
        <taxon>Fungi</taxon>
        <taxon>Fungi incertae sedis</taxon>
        <taxon>Mucoromycota</taxon>
        <taxon>Mucoromycotina</taxon>
        <taxon>Mucoromycetes</taxon>
        <taxon>Mucorales</taxon>
        <taxon>Lichtheimiaceae</taxon>
        <taxon>Phascolomyces</taxon>
    </lineage>
</organism>
<sequence>MVLSQKRANTQSSNSIIKAWLSATNSQKHHGKENIQEEQDLDLERAIELSRQEYNKQEQQKANMNDRYNNNICIMNNADDRNYNNDDENDFQTLRPRKFIPIHERRRMSKNKKRKIQVNTSDDSEIPSSNANELVSNINEDGTTEIEAAETVATPQRQQTPVKIKEEKRLEAEEEEEVELDDIFDEEIPQIKQEKKVKQEAEEEEYEIVIEYEDCDDNSSVVKQEGETNKKSAIENTDTYTTTKAAQAGTATTATADTQDDIEIADLTNWTPSSNPPPIFTPSPSPPARLHSSTSCVSLEDPLLSSSPTVTSKIDLPLSSLSSFHTSITTTNTTSPSQDKGKGPARTNIQSNNSPSSIVDTLNIPKRRKRSSNYSSPPVLTQDNYTPTMNHSNNDDNAFDCPNCLERFPLSMVSRHGLDCIYKNEDFSLNHVNSPLPSPSSNRMYHQGSANQNPTISLIGDGEDDQGIHVSRAQRQQRLNQLSFNRNHRRRTPSPIYNEIHSDIEEFSDDDIDNIDNQSNKNNDGYNGMEQNDEVSDYDDEEGQDLQKCPICSKQIPKDVLPEHVNEELNAQESQSSVEPPSTSTMGELRDSFNIVTVSDEIDSESDNNDAIDLSGSISLDHEGFGIYGNEEYEDDGYMSPLEGFVNVNPQEHPEYYNQGERTRASSSRQRQSSTTTRGRPSSSSSRAASRRGRAPRASSSTRGTRRRLTSSQKRAIHAKKNNLSKSKGGSKKSKATSKSKSKSKK</sequence>
<dbReference type="EMBL" id="JAIXMP010000001">
    <property type="protein sequence ID" value="KAI9278499.1"/>
    <property type="molecule type" value="Genomic_DNA"/>
</dbReference>
<feature type="compositionally biased region" description="Polar residues" evidence="1">
    <location>
        <begin position="372"/>
        <end position="392"/>
    </location>
</feature>
<protein>
    <submittedName>
        <fullName evidence="2">Uncharacterized protein</fullName>
    </submittedName>
</protein>
<feature type="region of interest" description="Disordered" evidence="1">
    <location>
        <begin position="108"/>
        <end position="131"/>
    </location>
</feature>
<feature type="compositionally biased region" description="Acidic residues" evidence="1">
    <location>
        <begin position="505"/>
        <end position="514"/>
    </location>
</feature>
<feature type="compositionally biased region" description="Polar residues" evidence="1">
    <location>
        <begin position="347"/>
        <end position="360"/>
    </location>
</feature>
<evidence type="ECO:0000313" key="3">
    <source>
        <dbReference type="Proteomes" id="UP001209540"/>
    </source>
</evidence>
<dbReference type="Proteomes" id="UP001209540">
    <property type="component" value="Unassembled WGS sequence"/>
</dbReference>
<feature type="region of interest" description="Disordered" evidence="1">
    <location>
        <begin position="267"/>
        <end position="294"/>
    </location>
</feature>
<feature type="compositionally biased region" description="Low complexity" evidence="1">
    <location>
        <begin position="326"/>
        <end position="337"/>
    </location>
</feature>
<feature type="region of interest" description="Disordered" evidence="1">
    <location>
        <begin position="569"/>
        <end position="589"/>
    </location>
</feature>
<accession>A0AAD5KQA7</accession>
<feature type="compositionally biased region" description="Pro residues" evidence="1">
    <location>
        <begin position="274"/>
        <end position="287"/>
    </location>
</feature>
<feature type="compositionally biased region" description="Basic residues" evidence="1">
    <location>
        <begin position="704"/>
        <end position="746"/>
    </location>
</feature>